<feature type="binding site" evidence="8">
    <location>
        <position position="52"/>
    </location>
    <ligand>
        <name>[4Fe-4S] cluster</name>
        <dbReference type="ChEBI" id="CHEBI:49883"/>
        <note>4Fe-4S-S-AdoMet</note>
    </ligand>
</feature>
<evidence type="ECO:0000259" key="9">
    <source>
        <dbReference type="PROSITE" id="PS51918"/>
    </source>
</evidence>
<feature type="binding site" evidence="8">
    <location>
        <begin position="12"/>
        <end position="14"/>
    </location>
    <ligand>
        <name>substrate</name>
    </ligand>
</feature>
<dbReference type="Gene3D" id="3.20.20.70">
    <property type="entry name" value="Aldolase class I"/>
    <property type="match status" value="1"/>
</dbReference>
<dbReference type="AlphaFoldDB" id="E7A9W7"/>
<dbReference type="GO" id="GO:0000287">
    <property type="term" value="F:magnesium ion binding"/>
    <property type="evidence" value="ECO:0007669"/>
    <property type="project" value="UniProtKB-UniRule"/>
</dbReference>
<dbReference type="OrthoDB" id="9792276at2"/>
<comment type="cofactor">
    <cofactor evidence="8">
        <name>S-adenosyl-L-methionine</name>
        <dbReference type="ChEBI" id="CHEBI:59789"/>
    </cofactor>
    <text evidence="8">Binds 1 S-adenosyl-L-methionine per subunit.</text>
</comment>
<accession>E7A9W7</accession>
<keyword evidence="1 8" id="KW-0004">4Fe-4S</keyword>
<feature type="binding site" evidence="8">
    <location>
        <begin position="142"/>
        <end position="144"/>
    </location>
    <ligand>
        <name>S-adenosyl-L-methionine</name>
        <dbReference type="ChEBI" id="CHEBI:59789"/>
    </ligand>
</feature>
<organism evidence="10 11">
    <name type="scientific">Helicobacter felis (strain ATCC 49179 / CCUG 28539 / NCTC 12436 / CS1)</name>
    <dbReference type="NCBI Taxonomy" id="936155"/>
    <lineage>
        <taxon>Bacteria</taxon>
        <taxon>Pseudomonadati</taxon>
        <taxon>Campylobacterota</taxon>
        <taxon>Epsilonproteobacteria</taxon>
        <taxon>Campylobacterales</taxon>
        <taxon>Helicobacteraceae</taxon>
        <taxon>Helicobacter</taxon>
    </lineage>
</organism>
<comment type="cofactor">
    <cofactor evidence="8">
        <name>Mg(2+)</name>
        <dbReference type="ChEBI" id="CHEBI:18420"/>
    </cofactor>
</comment>
<dbReference type="RefSeq" id="WP_013468964.1">
    <property type="nucleotide sequence ID" value="NC_014810.2"/>
</dbReference>
<feature type="binding site" evidence="8">
    <location>
        <position position="35"/>
    </location>
    <ligand>
        <name>[4Fe-4S] cluster</name>
        <dbReference type="ChEBI" id="CHEBI:49883"/>
        <note>4Fe-4S-S-AdoMet</note>
    </ligand>
</feature>
<feature type="domain" description="Radical SAM core" evidence="9">
    <location>
        <begin position="18"/>
        <end position="230"/>
    </location>
</feature>
<keyword evidence="6 8" id="KW-0411">Iron-sulfur</keyword>
<proteinExistence type="inferred from homology"/>
<keyword evidence="7 8" id="KW-0456">Lyase</keyword>
<dbReference type="GO" id="GO:0008616">
    <property type="term" value="P:tRNA queuosine(34) biosynthetic process"/>
    <property type="evidence" value="ECO:0007669"/>
    <property type="project" value="UniProtKB-UniRule"/>
</dbReference>
<gene>
    <name evidence="8" type="primary">queE</name>
    <name evidence="10" type="ordered locus">Hfelis_05110</name>
</gene>
<comment type="similarity">
    <text evidence="8">Belongs to the radical SAM superfamily. 7-carboxy-7-deazaguanine synthase family.</text>
</comment>
<feature type="binding site" evidence="8">
    <location>
        <position position="27"/>
    </location>
    <ligand>
        <name>substrate</name>
    </ligand>
</feature>
<dbReference type="EC" id="4.3.99.3" evidence="8"/>
<feature type="binding site" evidence="8">
    <location>
        <position position="93"/>
    </location>
    <ligand>
        <name>S-adenosyl-L-methionine</name>
        <dbReference type="ChEBI" id="CHEBI:59789"/>
    </ligand>
</feature>
<keyword evidence="8" id="KW-0671">Queuosine biosynthesis</keyword>
<evidence type="ECO:0000256" key="6">
    <source>
        <dbReference type="ARBA" id="ARBA00023014"/>
    </source>
</evidence>
<comment type="pathway">
    <text evidence="8">Purine metabolism; 7-cyano-7-deazaguanine biosynthesis.</text>
</comment>
<name>E7A9W7_HELFC</name>
<protein>
    <recommendedName>
        <fullName evidence="8">7-carboxy-7-deazaguanine synthase</fullName>
        <shortName evidence="8">CDG synthase</shortName>
        <ecNumber evidence="8">4.3.99.3</ecNumber>
    </recommendedName>
    <alternativeName>
        <fullName evidence="8">Queuosine biosynthesis protein QueE</fullName>
    </alternativeName>
</protein>
<dbReference type="InterPro" id="IPR058240">
    <property type="entry name" value="rSAM_sf"/>
</dbReference>
<dbReference type="HOGENOM" id="CLU_066739_2_2_7"/>
<keyword evidence="2 8" id="KW-0949">S-adenosyl-L-methionine</keyword>
<dbReference type="eggNOG" id="COG0602">
    <property type="taxonomic scope" value="Bacteria"/>
</dbReference>
<comment type="function">
    <text evidence="8">Catalyzes the complex heterocyclic radical-mediated conversion of 6-carboxy-5,6,7,8-tetrahydropterin (CPH4) to 7-carboxy-7-deazaguanine (CDG), a step common to the biosynthetic pathways of all 7-deazapurine-containing compounds.</text>
</comment>
<dbReference type="InterPro" id="IPR013785">
    <property type="entry name" value="Aldolase_TIM"/>
</dbReference>
<keyword evidence="5 8" id="KW-0408">Iron</keyword>
<keyword evidence="4 8" id="KW-0460">Magnesium</keyword>
<evidence type="ECO:0000256" key="8">
    <source>
        <dbReference type="HAMAP-Rule" id="MF_00917"/>
    </source>
</evidence>
<dbReference type="HAMAP" id="MF_00917">
    <property type="entry name" value="QueE"/>
    <property type="match status" value="1"/>
</dbReference>
<feature type="binding site" evidence="8">
    <location>
        <position position="54"/>
    </location>
    <ligand>
        <name>Mg(2+)</name>
        <dbReference type="ChEBI" id="CHEBI:18420"/>
    </ligand>
</feature>
<sequence length="242" mass="27019">MTLPFVESFYSLQGEGSCVGQPAIFIRLGGCNFKCTGFGVQSDIEGKKVLGCDSAYAIYPNAKWQYLNSTQELLDKLPPFNSNRPPLIVLTGGEPSLHFKNPILLEALEILLKRGHGIWVESNGSVFFDFNPPLDSLHFTLSPKLSFAQEKTPLKPLQHILDHALEVVFKFVLHCPTDVDEVQVLLKQLRFKKPLLIYLMPLATDMQTLQEGLNSLAGVCLEHGYSLGQRLHIQLWGNEAGR</sequence>
<evidence type="ECO:0000256" key="3">
    <source>
        <dbReference type="ARBA" id="ARBA00022723"/>
    </source>
</evidence>
<evidence type="ECO:0000313" key="11">
    <source>
        <dbReference type="Proteomes" id="UP000007934"/>
    </source>
</evidence>
<keyword evidence="3 8" id="KW-0479">Metal-binding</keyword>
<dbReference type="GO" id="GO:0016840">
    <property type="term" value="F:carbon-nitrogen lyase activity"/>
    <property type="evidence" value="ECO:0007669"/>
    <property type="project" value="UniProtKB-UniRule"/>
</dbReference>
<dbReference type="SUPFAM" id="SSF102114">
    <property type="entry name" value="Radical SAM enzymes"/>
    <property type="match status" value="1"/>
</dbReference>
<comment type="caution">
    <text evidence="8">Lacks conserved residue(s) required for the propagation of feature annotation.</text>
</comment>
<comment type="cofactor">
    <cofactor evidence="8">
        <name>[4Fe-4S] cluster</name>
        <dbReference type="ChEBI" id="CHEBI:49883"/>
    </cofactor>
    <text evidence="8">Binds 1 [4Fe-4S] cluster. The cluster is coordinated with 3 cysteines and an exchangeable S-adenosyl-L-methionine.</text>
</comment>
<evidence type="ECO:0000256" key="7">
    <source>
        <dbReference type="ARBA" id="ARBA00023239"/>
    </source>
</evidence>
<feature type="binding site" evidence="8">
    <location>
        <position position="91"/>
    </location>
    <ligand>
        <name>substrate</name>
    </ligand>
</feature>
<dbReference type="EMBL" id="FQ670179">
    <property type="protein sequence ID" value="CBY82595.1"/>
    <property type="molecule type" value="Genomic_DNA"/>
</dbReference>
<evidence type="ECO:0000256" key="1">
    <source>
        <dbReference type="ARBA" id="ARBA00022485"/>
    </source>
</evidence>
<dbReference type="KEGG" id="hfe:HFELIS_05110"/>
<dbReference type="STRING" id="936155.HFELIS_05110"/>
<reference evidence="10 11" key="1">
    <citation type="journal article" date="2011" name="Genome Biol. Evol.">
        <title>Comparative whole genome sequence analysis of the carcinogenic bacterial model pathogen Helicobacter felis.</title>
        <authorList>
            <person name="Arnold I.C."/>
            <person name="Zigova Z."/>
            <person name="Holden M."/>
            <person name="Lawley T.D."/>
            <person name="Rad R."/>
            <person name="Dougan G."/>
            <person name="Falkow S."/>
            <person name="Bentley S.D."/>
            <person name="Muller A."/>
        </authorList>
    </citation>
    <scope>NUCLEOTIDE SEQUENCE [LARGE SCALE GENOMIC DNA]</scope>
    <source>
        <strain evidence="11">ATCC 49179 / CCUG 28539 / NCTC 12436 / CS1</strain>
    </source>
</reference>
<evidence type="ECO:0000256" key="4">
    <source>
        <dbReference type="ARBA" id="ARBA00022842"/>
    </source>
</evidence>
<dbReference type="PANTHER" id="PTHR42836">
    <property type="entry name" value="7-CARBOXY-7-DEAZAGUANINE SYNTHASE"/>
    <property type="match status" value="1"/>
</dbReference>
<keyword evidence="11" id="KW-1185">Reference proteome</keyword>
<dbReference type="InterPro" id="IPR024924">
    <property type="entry name" value="7-CO-7-deazaguanine_synth-like"/>
</dbReference>
<evidence type="ECO:0000256" key="5">
    <source>
        <dbReference type="ARBA" id="ARBA00023004"/>
    </source>
</evidence>
<comment type="subunit">
    <text evidence="8">Homodimer.</text>
</comment>
<feature type="binding site" evidence="8">
    <location>
        <position position="31"/>
    </location>
    <ligand>
        <name>[4Fe-4S] cluster</name>
        <dbReference type="ChEBI" id="CHEBI:49883"/>
        <note>4Fe-4S-S-AdoMet</note>
    </ligand>
</feature>
<dbReference type="GO" id="GO:1904047">
    <property type="term" value="F:S-adenosyl-L-methionine binding"/>
    <property type="evidence" value="ECO:0007669"/>
    <property type="project" value="UniProtKB-UniRule"/>
</dbReference>
<dbReference type="UniPathway" id="UPA00391"/>
<dbReference type="Proteomes" id="UP000007934">
    <property type="component" value="Chromosome"/>
</dbReference>
<dbReference type="InterPro" id="IPR007197">
    <property type="entry name" value="rSAM"/>
</dbReference>
<dbReference type="PROSITE" id="PS51918">
    <property type="entry name" value="RADICAL_SAM"/>
    <property type="match status" value="1"/>
</dbReference>
<dbReference type="GO" id="GO:0051539">
    <property type="term" value="F:4 iron, 4 sulfur cluster binding"/>
    <property type="evidence" value="ECO:0007669"/>
    <property type="project" value="UniProtKB-UniRule"/>
</dbReference>
<dbReference type="GeneID" id="36133850"/>
<evidence type="ECO:0000256" key="2">
    <source>
        <dbReference type="ARBA" id="ARBA00022691"/>
    </source>
</evidence>
<comment type="catalytic activity">
    <reaction evidence="8">
        <text>6-carboxy-5,6,7,8-tetrahydropterin + H(+) = 7-carboxy-7-carbaguanine + NH4(+)</text>
        <dbReference type="Rhea" id="RHEA:27974"/>
        <dbReference type="ChEBI" id="CHEBI:15378"/>
        <dbReference type="ChEBI" id="CHEBI:28938"/>
        <dbReference type="ChEBI" id="CHEBI:61032"/>
        <dbReference type="ChEBI" id="CHEBI:61036"/>
        <dbReference type="EC" id="4.3.99.3"/>
    </reaction>
</comment>
<evidence type="ECO:0000313" key="10">
    <source>
        <dbReference type="EMBL" id="CBY82595.1"/>
    </source>
</evidence>
<dbReference type="PANTHER" id="PTHR42836:SF1">
    <property type="entry name" value="7-CARBOXY-7-DEAZAGUANINE SYNTHASE"/>
    <property type="match status" value="1"/>
</dbReference>